<dbReference type="Pfam" id="PF20256">
    <property type="entry name" value="MoCoBD_2"/>
    <property type="match status" value="1"/>
</dbReference>
<dbReference type="FunFam" id="3.30.365.10:FF:000001">
    <property type="entry name" value="Xanthine dehydrogenase oxidase"/>
    <property type="match status" value="1"/>
</dbReference>
<sequence>MRAARDAPGTPAATQAEGHIGRRTQRIEDGPLLRGQGRYVADVDVPGALYAAFVRSPHAHAMIRHIDTAQAMRREGVVAVVTAAEMAGYLSNLRMPLGFPTTALPSGITPFVLTPREACFVGEAVAMVLATTRYAAEDGAGDVQIDYEPLPAISDCRQALDPQAPRVRTEFPDNILTRFTVAYGDCDQAFAQAAHVFSESLHQHRGGAHPMEGRGVVAEYDELRDTLTVWSSTQMAHELQFTLAELLGLAESRIRVITPDVGGGFGAKFLIYPEEIAVAAVAFNMRQPVKWIEDRAEHFVASIQERDQYWDVEIAVDDQARVLGIRGRLVHDQGAYTPQGINCAYNAATGVTGPYVVPSFSIDAAVAQTNKVYTIPVRGAGYPEGAFVMERLLDRVAYGMGLDRAEVRRRNLVAADKLPYVKPLKQRSGKPITLDTGDYLASQEAVLRTIDYAGFAERKAAARAQGRYIGIGFAHAVKGTGRGPFESASVKVSATGRISAATGAMAMGQGLRTAMAQIVADVLGVPVHDVQVVSGDTAAISMGIGGFASRQTVTGGSSMLLAARQVQAKARKVAAYLLKVDEQSLQVRDGKVYVPGQADKAVTLAEIARTLRGIPGYDLPPGAGAGLEATVCWEPDAMTYANAFHACEVEVDVNSGNVALLRYVALHDCGRLINPLVVEGQIHGGIVHGIGNALFEFMRYDENAQPLSTTFADYLLPTSTEIPHLELIFTQTTTDANPLGVKGVGEVGTIPVTSTICSAIDDALSEFGLHVNAIPVDPVKLVWQLDQASK</sequence>
<dbReference type="SUPFAM" id="SSF56003">
    <property type="entry name" value="Molybdenum cofactor-binding domain"/>
    <property type="match status" value="1"/>
</dbReference>
<dbReference type="EMBL" id="CP016172">
    <property type="protein sequence ID" value="ANN80216.1"/>
    <property type="molecule type" value="Genomic_DNA"/>
</dbReference>
<feature type="region of interest" description="Disordered" evidence="4">
    <location>
        <begin position="1"/>
        <end position="28"/>
    </location>
</feature>
<dbReference type="GO" id="GO:0016491">
    <property type="term" value="F:oxidoreductase activity"/>
    <property type="evidence" value="ECO:0007669"/>
    <property type="project" value="UniProtKB-KW"/>
</dbReference>
<evidence type="ECO:0000313" key="7">
    <source>
        <dbReference type="Proteomes" id="UP000091926"/>
    </source>
</evidence>
<gene>
    <name evidence="6" type="ORF">BAU07_03940</name>
</gene>
<dbReference type="STRING" id="463014.BAU07_03940"/>
<name>A0A193GLD8_9BORD</name>
<dbReference type="InterPro" id="IPR046867">
    <property type="entry name" value="AldOxase/xan_DH_MoCoBD2"/>
</dbReference>
<reference evidence="6 7" key="1">
    <citation type="submission" date="2016-06" db="EMBL/GenBank/DDBJ databases">
        <title>Complete genome sequences of Bordetella bronchialis and Bordetella flabilis.</title>
        <authorList>
            <person name="LiPuma J.J."/>
            <person name="Spilker T."/>
        </authorList>
    </citation>
    <scope>NUCLEOTIDE SEQUENCE [LARGE SCALE GENOMIC DNA]</scope>
    <source>
        <strain evidence="6 7">AU10664</strain>
    </source>
</reference>
<dbReference type="Gene3D" id="3.90.1170.50">
    <property type="entry name" value="Aldehyde oxidase/xanthine dehydrogenase, a/b hammerhead"/>
    <property type="match status" value="1"/>
</dbReference>
<dbReference type="InterPro" id="IPR036856">
    <property type="entry name" value="Ald_Oxase/Xan_DH_a/b_sf"/>
</dbReference>
<dbReference type="Proteomes" id="UP000091926">
    <property type="component" value="Chromosome"/>
</dbReference>
<dbReference type="Pfam" id="PF01315">
    <property type="entry name" value="Ald_Xan_dh_C"/>
    <property type="match status" value="1"/>
</dbReference>
<dbReference type="GO" id="GO:0005506">
    <property type="term" value="F:iron ion binding"/>
    <property type="evidence" value="ECO:0007669"/>
    <property type="project" value="InterPro"/>
</dbReference>
<dbReference type="InterPro" id="IPR037165">
    <property type="entry name" value="AldOxase/xan_DH_Mopterin-bd_sf"/>
</dbReference>
<evidence type="ECO:0000259" key="5">
    <source>
        <dbReference type="SMART" id="SM01008"/>
    </source>
</evidence>
<protein>
    <submittedName>
        <fullName evidence="6">Dehydrogenase</fullName>
    </submittedName>
</protein>
<proteinExistence type="predicted"/>
<evidence type="ECO:0000256" key="4">
    <source>
        <dbReference type="SAM" id="MobiDB-lite"/>
    </source>
</evidence>
<dbReference type="InterPro" id="IPR008274">
    <property type="entry name" value="AldOxase/xan_DH_MoCoBD1"/>
</dbReference>
<dbReference type="AlphaFoldDB" id="A0A193GLD8"/>
<evidence type="ECO:0000256" key="1">
    <source>
        <dbReference type="ARBA" id="ARBA00022505"/>
    </source>
</evidence>
<evidence type="ECO:0000256" key="3">
    <source>
        <dbReference type="ARBA" id="ARBA00053029"/>
    </source>
</evidence>
<feature type="domain" description="Aldehyde oxidase/xanthine dehydrogenase a/b hammerhead" evidence="5">
    <location>
        <begin position="34"/>
        <end position="151"/>
    </location>
</feature>
<dbReference type="KEGG" id="bfz:BAU07_03940"/>
<keyword evidence="7" id="KW-1185">Reference proteome</keyword>
<dbReference type="SMART" id="SM01008">
    <property type="entry name" value="Ald_Xan_dh_C"/>
    <property type="match status" value="1"/>
</dbReference>
<dbReference type="InterPro" id="IPR000674">
    <property type="entry name" value="Ald_Oxase/Xan_DH_a/b"/>
</dbReference>
<accession>A0A193GLD8</accession>
<dbReference type="InterPro" id="IPR016208">
    <property type="entry name" value="Ald_Oxase/xanthine_DH-like"/>
</dbReference>
<dbReference type="Gene3D" id="3.30.365.10">
    <property type="entry name" value="Aldehyde oxidase/xanthine dehydrogenase, molybdopterin binding domain"/>
    <property type="match status" value="4"/>
</dbReference>
<keyword evidence="2" id="KW-0560">Oxidoreductase</keyword>
<dbReference type="SUPFAM" id="SSF54665">
    <property type="entry name" value="CO dehydrogenase molybdoprotein N-domain-like"/>
    <property type="match status" value="1"/>
</dbReference>
<dbReference type="PANTHER" id="PTHR11908:SF132">
    <property type="entry name" value="ALDEHYDE OXIDASE 1-RELATED"/>
    <property type="match status" value="1"/>
</dbReference>
<keyword evidence="1" id="KW-0500">Molybdenum</keyword>
<dbReference type="PANTHER" id="PTHR11908">
    <property type="entry name" value="XANTHINE DEHYDROGENASE"/>
    <property type="match status" value="1"/>
</dbReference>
<evidence type="ECO:0000256" key="2">
    <source>
        <dbReference type="ARBA" id="ARBA00023002"/>
    </source>
</evidence>
<dbReference type="Pfam" id="PF02738">
    <property type="entry name" value="MoCoBD_1"/>
    <property type="match status" value="1"/>
</dbReference>
<organism evidence="6 7">
    <name type="scientific">Bordetella flabilis</name>
    <dbReference type="NCBI Taxonomy" id="463014"/>
    <lineage>
        <taxon>Bacteria</taxon>
        <taxon>Pseudomonadati</taxon>
        <taxon>Pseudomonadota</taxon>
        <taxon>Betaproteobacteria</taxon>
        <taxon>Burkholderiales</taxon>
        <taxon>Alcaligenaceae</taxon>
        <taxon>Bordetella</taxon>
    </lineage>
</organism>
<comment type="cofactor">
    <cofactor evidence="3">
        <name>Mo-molybdopterin cytosine dinucleotide</name>
        <dbReference type="ChEBI" id="CHEBI:71308"/>
    </cofactor>
</comment>
<evidence type="ECO:0000313" key="6">
    <source>
        <dbReference type="EMBL" id="ANN80216.1"/>
    </source>
</evidence>